<reference evidence="1" key="1">
    <citation type="submission" date="2023-08" db="EMBL/GenBank/DDBJ databases">
        <title>Mucin Metabolism Genes Underlie the Key Renovations of Bacteroides xylanisolvens Genomes in Captive Great Apes.</title>
        <authorList>
            <person name="Nishida A.H."/>
        </authorList>
    </citation>
    <scope>NUCLEOTIDE SEQUENCE</scope>
    <source>
        <strain evidence="1">P19.10B</strain>
    </source>
</reference>
<protein>
    <recommendedName>
        <fullName evidence="3">Transposase</fullName>
    </recommendedName>
</protein>
<proteinExistence type="predicted"/>
<comment type="caution">
    <text evidence="1">The sequence shown here is derived from an EMBL/GenBank/DDBJ whole genome shotgun (WGS) entry which is preliminary data.</text>
</comment>
<sequence length="132" mass="15334">MRHNQITSMIMAKEKVNYQEVYDLYRLCSETKDLREFCADYGVNYDKFMNWQRHQLWSEKLGKTVQVEQPKVAKVQIIGKPCNSPTVKMEVKQPEGEPPIKWVKLQLASGATLFLRNTTVLDLSLLLNKMIG</sequence>
<accession>A0AAW4SLM6</accession>
<dbReference type="EMBL" id="JAIWWW010000009">
    <property type="protein sequence ID" value="MCA4522623.1"/>
    <property type="molecule type" value="Genomic_DNA"/>
</dbReference>
<dbReference type="Proteomes" id="UP001197958">
    <property type="component" value="Unassembled WGS sequence"/>
</dbReference>
<organism evidence="1 2">
    <name type="scientific">Bacteroides xylanisolvens</name>
    <dbReference type="NCBI Taxonomy" id="371601"/>
    <lineage>
        <taxon>Bacteria</taxon>
        <taxon>Pseudomonadati</taxon>
        <taxon>Bacteroidota</taxon>
        <taxon>Bacteroidia</taxon>
        <taxon>Bacteroidales</taxon>
        <taxon>Bacteroidaceae</taxon>
        <taxon>Bacteroides</taxon>
    </lineage>
</organism>
<evidence type="ECO:0000313" key="1">
    <source>
        <dbReference type="EMBL" id="MCA4522623.1"/>
    </source>
</evidence>
<gene>
    <name evidence="1" type="ORF">LDZ35_05280</name>
</gene>
<evidence type="ECO:0000313" key="2">
    <source>
        <dbReference type="Proteomes" id="UP001197958"/>
    </source>
</evidence>
<dbReference type="AlphaFoldDB" id="A0AAW4SLM6"/>
<evidence type="ECO:0008006" key="3">
    <source>
        <dbReference type="Google" id="ProtNLM"/>
    </source>
</evidence>
<name>A0AAW4SLM6_9BACE</name>